<dbReference type="InterPro" id="IPR014718">
    <property type="entry name" value="GH-type_carb-bd"/>
</dbReference>
<dbReference type="EMBL" id="NCDQ01000131">
    <property type="protein sequence ID" value="OYX03643.1"/>
    <property type="molecule type" value="Genomic_DNA"/>
</dbReference>
<dbReference type="CDD" id="cd09021">
    <property type="entry name" value="Aldose_epim_Ec_YphB"/>
    <property type="match status" value="1"/>
</dbReference>
<dbReference type="GO" id="GO:0016853">
    <property type="term" value="F:isomerase activity"/>
    <property type="evidence" value="ECO:0007669"/>
    <property type="project" value="InterPro"/>
</dbReference>
<evidence type="ECO:0000313" key="2">
    <source>
        <dbReference type="Proteomes" id="UP000215616"/>
    </source>
</evidence>
<gene>
    <name evidence="1" type="ORF">B7Z12_09595</name>
</gene>
<accession>A0A258D8K5</accession>
<evidence type="ECO:0000313" key="1">
    <source>
        <dbReference type="EMBL" id="OYX03643.1"/>
    </source>
</evidence>
<sequence>MVDIEKGGARLVFAPEVGGAVAAFTVDGRDVLRPMAAGAEDALLTASFPLVPFCNRIPNGQFVFEGQAVTLPPNLQGHPHPLHGQGWRAPWVLERAEAGQAVLAFEHAAGDWPWSYRAEQAFVLDDAGFRVTLTITNKGEGVMPAGLGFHPYFPARAGERLTALNDGVWLIDADVLPTVHQAGRWGPDWAAGAPVAGHPLIDHCYTGWNQRAVLSAPDQPDTVVTASPDCAWLHVYVPPGEGYYCVEPCASRPNPFGDGETGMTALRPGEQRSIWMEIATG</sequence>
<dbReference type="SUPFAM" id="SSF74650">
    <property type="entry name" value="Galactose mutarotase-like"/>
    <property type="match status" value="1"/>
</dbReference>
<dbReference type="InterPro" id="IPR008183">
    <property type="entry name" value="Aldose_1/G6P_1-epimerase"/>
</dbReference>
<comment type="caution">
    <text evidence="1">The sequence shown here is derived from an EMBL/GenBank/DDBJ whole genome shotgun (WGS) entry which is preliminary data.</text>
</comment>
<name>A0A258D8K5_CAUVI</name>
<dbReference type="Gene3D" id="2.70.98.10">
    <property type="match status" value="1"/>
</dbReference>
<dbReference type="InterPro" id="IPR011013">
    <property type="entry name" value="Gal_mutarotase_sf_dom"/>
</dbReference>
<dbReference type="GO" id="GO:0030246">
    <property type="term" value="F:carbohydrate binding"/>
    <property type="evidence" value="ECO:0007669"/>
    <property type="project" value="InterPro"/>
</dbReference>
<dbReference type="Pfam" id="PF01263">
    <property type="entry name" value="Aldose_epim"/>
    <property type="match status" value="1"/>
</dbReference>
<organism evidence="1 2">
    <name type="scientific">Caulobacter vibrioides</name>
    <name type="common">Caulobacter crescentus</name>
    <dbReference type="NCBI Taxonomy" id="155892"/>
    <lineage>
        <taxon>Bacteria</taxon>
        <taxon>Pseudomonadati</taxon>
        <taxon>Pseudomonadota</taxon>
        <taxon>Alphaproteobacteria</taxon>
        <taxon>Caulobacterales</taxon>
        <taxon>Caulobacteraceae</taxon>
        <taxon>Caulobacter</taxon>
    </lineage>
</organism>
<reference evidence="1 2" key="1">
    <citation type="submission" date="2017-03" db="EMBL/GenBank/DDBJ databases">
        <title>Lifting the veil on microbial sulfur biogeochemistry in mining wastewaters.</title>
        <authorList>
            <person name="Kantor R.S."/>
            <person name="Colenbrander Nelson T."/>
            <person name="Marshall S."/>
            <person name="Bennett D."/>
            <person name="Apte S."/>
            <person name="Camacho D."/>
            <person name="Thomas B.C."/>
            <person name="Warren L.A."/>
            <person name="Banfield J.F."/>
        </authorList>
    </citation>
    <scope>NUCLEOTIDE SEQUENCE [LARGE SCALE GENOMIC DNA]</scope>
    <source>
        <strain evidence="1">32-67-7</strain>
    </source>
</reference>
<dbReference type="AlphaFoldDB" id="A0A258D8K5"/>
<dbReference type="Proteomes" id="UP000215616">
    <property type="component" value="Unassembled WGS sequence"/>
</dbReference>
<dbReference type="GO" id="GO:0005975">
    <property type="term" value="P:carbohydrate metabolic process"/>
    <property type="evidence" value="ECO:0007669"/>
    <property type="project" value="InterPro"/>
</dbReference>
<protein>
    <submittedName>
        <fullName evidence="1">Aldose epimerase</fullName>
    </submittedName>
</protein>
<proteinExistence type="predicted"/>